<evidence type="ECO:0000259" key="7">
    <source>
        <dbReference type="Pfam" id="PF04234"/>
    </source>
</evidence>
<evidence type="ECO:0000256" key="6">
    <source>
        <dbReference type="SAM" id="SignalP"/>
    </source>
</evidence>
<evidence type="ECO:0000256" key="5">
    <source>
        <dbReference type="SAM" id="Phobius"/>
    </source>
</evidence>
<organism evidence="8 9">
    <name type="scientific">Corynebacterium suedekumii</name>
    <dbReference type="NCBI Taxonomy" id="3049801"/>
    <lineage>
        <taxon>Bacteria</taxon>
        <taxon>Bacillati</taxon>
        <taxon>Actinomycetota</taxon>
        <taxon>Actinomycetes</taxon>
        <taxon>Mycobacteriales</taxon>
        <taxon>Corynebacteriaceae</taxon>
        <taxon>Corynebacterium</taxon>
    </lineage>
</organism>
<dbReference type="Gene3D" id="2.60.40.1220">
    <property type="match status" value="1"/>
</dbReference>
<evidence type="ECO:0000256" key="3">
    <source>
        <dbReference type="ARBA" id="ARBA00022729"/>
    </source>
</evidence>
<comment type="subcellular location">
    <subcellularLocation>
        <location evidence="1">Cell envelope</location>
    </subcellularLocation>
</comment>
<feature type="signal peptide" evidence="6">
    <location>
        <begin position="1"/>
        <end position="24"/>
    </location>
</feature>
<dbReference type="InterPro" id="IPR014756">
    <property type="entry name" value="Ig_E-set"/>
</dbReference>
<keyword evidence="4" id="KW-0186">Copper</keyword>
<evidence type="ECO:0000313" key="9">
    <source>
        <dbReference type="Proteomes" id="UP001238805"/>
    </source>
</evidence>
<proteinExistence type="predicted"/>
<keyword evidence="5" id="KW-0812">Transmembrane</keyword>
<feature type="transmembrane region" description="Helical" evidence="5">
    <location>
        <begin position="149"/>
        <end position="170"/>
    </location>
</feature>
<dbReference type="Pfam" id="PF04234">
    <property type="entry name" value="CopC"/>
    <property type="match status" value="1"/>
</dbReference>
<reference evidence="8 9" key="1">
    <citation type="submission" date="2023-05" db="EMBL/GenBank/DDBJ databases">
        <title>Corynebacterium suedekumii sp. nov. and Corynebacterium breve sp. nov. isolated from raw cow's milk.</title>
        <authorList>
            <person name="Baer M.K."/>
            <person name="Mehl L."/>
            <person name="Hellmuth R."/>
            <person name="Marke G."/>
            <person name="Lipski A."/>
        </authorList>
    </citation>
    <scope>NUCLEOTIDE SEQUENCE [LARGE SCALE GENOMIC DNA]</scope>
    <source>
        <strain evidence="8 9">LM112</strain>
    </source>
</reference>
<keyword evidence="2" id="KW-0479">Metal-binding</keyword>
<keyword evidence="5" id="KW-1133">Transmembrane helix</keyword>
<feature type="chain" id="PRO_5046841505" evidence="6">
    <location>
        <begin position="25"/>
        <end position="178"/>
    </location>
</feature>
<dbReference type="EMBL" id="CP126970">
    <property type="protein sequence ID" value="WIM69879.1"/>
    <property type="molecule type" value="Genomic_DNA"/>
</dbReference>
<dbReference type="InterPro" id="IPR032694">
    <property type="entry name" value="CopC/D"/>
</dbReference>
<evidence type="ECO:0000256" key="1">
    <source>
        <dbReference type="ARBA" id="ARBA00004196"/>
    </source>
</evidence>
<dbReference type="InterPro" id="IPR007348">
    <property type="entry name" value="CopC_dom"/>
</dbReference>
<dbReference type="RefSeq" id="WP_284874472.1">
    <property type="nucleotide sequence ID" value="NZ_CP126970.1"/>
</dbReference>
<evidence type="ECO:0000313" key="8">
    <source>
        <dbReference type="EMBL" id="WIM69879.1"/>
    </source>
</evidence>
<dbReference type="PANTHER" id="PTHR34820:SF4">
    <property type="entry name" value="INNER MEMBRANE PROTEIN YEBZ"/>
    <property type="match status" value="1"/>
</dbReference>
<keyword evidence="5" id="KW-0472">Membrane</keyword>
<dbReference type="PANTHER" id="PTHR34820">
    <property type="entry name" value="INNER MEMBRANE PROTEIN YEBZ"/>
    <property type="match status" value="1"/>
</dbReference>
<protein>
    <submittedName>
        <fullName evidence="8">Copper resistance protein CopC</fullName>
    </submittedName>
</protein>
<sequence>MKLFRVLAAPLAVGILAVSAPVAAAHDVVVGGEPADQAVLEEFPDEVSLEFSGYIQEDFNTFAVSDVATDEVLFSGEPAIDGRWARLEVPGEVDPGDGQYRIGFQITSSDGHSTRGMTTFTVGEAKPAEETEQAPVSEEESGGLVDGPLAWVLGAVGILAILGVIAMAIARGRNTPQE</sequence>
<dbReference type="Proteomes" id="UP001238805">
    <property type="component" value="Chromosome"/>
</dbReference>
<keyword evidence="3 6" id="KW-0732">Signal</keyword>
<gene>
    <name evidence="8" type="ORF">QP029_11790</name>
</gene>
<keyword evidence="9" id="KW-1185">Reference proteome</keyword>
<dbReference type="InterPro" id="IPR014755">
    <property type="entry name" value="Cu-Rt/internalin_Ig-like"/>
</dbReference>
<name>A0ABY8VJS3_9CORY</name>
<evidence type="ECO:0000256" key="2">
    <source>
        <dbReference type="ARBA" id="ARBA00022723"/>
    </source>
</evidence>
<accession>A0ABY8VJS3</accession>
<feature type="domain" description="CopC" evidence="7">
    <location>
        <begin position="26"/>
        <end position="122"/>
    </location>
</feature>
<evidence type="ECO:0000256" key="4">
    <source>
        <dbReference type="ARBA" id="ARBA00023008"/>
    </source>
</evidence>
<dbReference type="SUPFAM" id="SSF81296">
    <property type="entry name" value="E set domains"/>
    <property type="match status" value="1"/>
</dbReference>